<reference evidence="1 2" key="1">
    <citation type="submission" date="2017-05" db="EMBL/GenBank/DDBJ databases">
        <title>Genome of Chryseobacterium haifense.</title>
        <authorList>
            <person name="Newman J.D."/>
        </authorList>
    </citation>
    <scope>NUCLEOTIDE SEQUENCE [LARGE SCALE GENOMIC DNA]</scope>
    <source>
        <strain evidence="1 2">DSM 19056</strain>
    </source>
</reference>
<evidence type="ECO:0000313" key="1">
    <source>
        <dbReference type="EMBL" id="OWK97756.1"/>
    </source>
</evidence>
<keyword evidence="2" id="KW-1185">Reference proteome</keyword>
<dbReference type="EMBL" id="JASZ02000021">
    <property type="protein sequence ID" value="OWK97756.1"/>
    <property type="molecule type" value="Genomic_DNA"/>
</dbReference>
<dbReference type="Proteomes" id="UP000197587">
    <property type="component" value="Unassembled WGS sequence"/>
</dbReference>
<comment type="caution">
    <text evidence="1">The sequence shown here is derived from an EMBL/GenBank/DDBJ whole genome shotgun (WGS) entry which is preliminary data.</text>
</comment>
<dbReference type="AlphaFoldDB" id="A0A246B8J8"/>
<gene>
    <name evidence="1" type="ORF">AP75_09780</name>
</gene>
<proteinExistence type="predicted"/>
<sequence>MSKHEEIKQFFEERVKKETYTKLCFEENERTSMIISSKENFNYDDVCKDLKTSDTLFIFGENIDFVEFKDVNQARFKDRKFTSQLRLKAVESFVTFYNFLNENSYLISKDEVSDLRLNYVFVFNKEKFINKPTLLNTFSALQLKWTKHYNRFYNKISFIDNDTFIKKSSVEFKNIINY</sequence>
<organism evidence="1 2">
    <name type="scientific">Kaistella haifensis DSM 19056</name>
    <dbReference type="NCBI Taxonomy" id="1450526"/>
    <lineage>
        <taxon>Bacteria</taxon>
        <taxon>Pseudomonadati</taxon>
        <taxon>Bacteroidota</taxon>
        <taxon>Flavobacteriia</taxon>
        <taxon>Flavobacteriales</taxon>
        <taxon>Weeksellaceae</taxon>
        <taxon>Chryseobacterium group</taxon>
        <taxon>Kaistella</taxon>
    </lineage>
</organism>
<name>A0A246B8J8_9FLAO</name>
<accession>A0A246B8J8</accession>
<protein>
    <submittedName>
        <fullName evidence="1">Uncharacterized protein</fullName>
    </submittedName>
</protein>
<evidence type="ECO:0000313" key="2">
    <source>
        <dbReference type="Proteomes" id="UP000197587"/>
    </source>
</evidence>
<dbReference type="RefSeq" id="WP_088264495.1">
    <property type="nucleotide sequence ID" value="NZ_JASZ02000021.1"/>
</dbReference>